<evidence type="ECO:0000313" key="2">
    <source>
        <dbReference type="EMBL" id="KAF2801385.1"/>
    </source>
</evidence>
<dbReference type="Pfam" id="PF00188">
    <property type="entry name" value="CAP"/>
    <property type="match status" value="1"/>
</dbReference>
<reference evidence="2 4" key="1">
    <citation type="journal article" date="2020" name="Stud. Mycol.">
        <title>101 Dothideomycetes genomes: a test case for predicting lifestyles and emergence of pathogens.</title>
        <authorList>
            <person name="Haridas S."/>
            <person name="Albert R."/>
            <person name="Binder M."/>
            <person name="Bloem J."/>
            <person name="Labutti K."/>
            <person name="Salamov A."/>
            <person name="Andreopoulos B."/>
            <person name="Baker S."/>
            <person name="Barry K."/>
            <person name="Bills G."/>
            <person name="Bluhm B."/>
            <person name="Cannon C."/>
            <person name="Castanera R."/>
            <person name="Culley D."/>
            <person name="Daum C."/>
            <person name="Ezra D."/>
            <person name="Gonzalez J."/>
            <person name="Henrissat B."/>
            <person name="Kuo A."/>
            <person name="Liang C."/>
            <person name="Lipzen A."/>
            <person name="Lutzoni F."/>
            <person name="Magnuson J."/>
            <person name="Mondo S."/>
            <person name="Nolan M."/>
            <person name="Ohm R."/>
            <person name="Pangilinan J."/>
            <person name="Park H.-J."/>
            <person name="Ramirez L."/>
            <person name="Alfaro M."/>
            <person name="Sun H."/>
            <person name="Tritt A."/>
            <person name="Yoshinaga Y."/>
            <person name="Zwiers L.-H."/>
            <person name="Turgeon B."/>
            <person name="Goodwin S."/>
            <person name="Spatafora J."/>
            <person name="Crous P."/>
            <person name="Grigoriev I."/>
        </authorList>
    </citation>
    <scope>NUCLEOTIDE SEQUENCE</scope>
    <source>
        <strain evidence="2 4">CBS 304.34</strain>
    </source>
</reference>
<organism evidence="2">
    <name type="scientific">Mytilinidion resinicola</name>
    <dbReference type="NCBI Taxonomy" id="574789"/>
    <lineage>
        <taxon>Eukaryota</taxon>
        <taxon>Fungi</taxon>
        <taxon>Dikarya</taxon>
        <taxon>Ascomycota</taxon>
        <taxon>Pezizomycotina</taxon>
        <taxon>Dothideomycetes</taxon>
        <taxon>Pleosporomycetidae</taxon>
        <taxon>Mytilinidiales</taxon>
        <taxon>Mytilinidiaceae</taxon>
        <taxon>Mytilinidion</taxon>
    </lineage>
</organism>
<keyword evidence="3" id="KW-1185">Reference proteome</keyword>
<dbReference type="InterPro" id="IPR014044">
    <property type="entry name" value="CAP_dom"/>
</dbReference>
<name>A0A6A6XZI3_9PEZI</name>
<dbReference type="SMART" id="SM00198">
    <property type="entry name" value="SCP"/>
    <property type="match status" value="1"/>
</dbReference>
<dbReference type="SUPFAM" id="SSF55797">
    <property type="entry name" value="PR-1-like"/>
    <property type="match status" value="1"/>
</dbReference>
<dbReference type="GeneID" id="54457239"/>
<protein>
    <submittedName>
        <fullName evidence="2 4">PR-1-like protein</fullName>
    </submittedName>
</protein>
<reference evidence="4" key="3">
    <citation type="submission" date="2025-04" db="UniProtKB">
        <authorList>
            <consortium name="RefSeq"/>
        </authorList>
    </citation>
    <scope>IDENTIFICATION</scope>
    <source>
        <strain evidence="4">CBS 304.34</strain>
    </source>
</reference>
<evidence type="ECO:0000313" key="3">
    <source>
        <dbReference type="Proteomes" id="UP000504636"/>
    </source>
</evidence>
<accession>A0A6A6XZI3</accession>
<sequence>PVGYNERALKAHNWVRAQYPIPLMTIDAKLTETAIKAVRTCVFAPNAKIDGGGYGQNIAVKASFYGVDSVIQDIWNNRSHEAAFAPYLGQATPWDGDNKTDADPRVWGVYTQLIWHNSTRVGCATNFCAQLQKFEDGSPAFYTVCHYQDPGNVKGQFHLNVFEKKTR</sequence>
<proteinExistence type="predicted"/>
<evidence type="ECO:0000259" key="1">
    <source>
        <dbReference type="SMART" id="SM00198"/>
    </source>
</evidence>
<dbReference type="InterPro" id="IPR001283">
    <property type="entry name" value="CRISP-related"/>
</dbReference>
<dbReference type="Gene3D" id="3.40.33.10">
    <property type="entry name" value="CAP"/>
    <property type="match status" value="1"/>
</dbReference>
<dbReference type="RefSeq" id="XP_033568349.1">
    <property type="nucleotide sequence ID" value="XM_033716346.1"/>
</dbReference>
<evidence type="ECO:0000313" key="4">
    <source>
        <dbReference type="RefSeq" id="XP_033568349.1"/>
    </source>
</evidence>
<reference evidence="4" key="2">
    <citation type="submission" date="2020-04" db="EMBL/GenBank/DDBJ databases">
        <authorList>
            <consortium name="NCBI Genome Project"/>
        </authorList>
    </citation>
    <scope>NUCLEOTIDE SEQUENCE</scope>
    <source>
        <strain evidence="4">CBS 304.34</strain>
    </source>
</reference>
<dbReference type="Proteomes" id="UP000504636">
    <property type="component" value="Unplaced"/>
</dbReference>
<dbReference type="PANTHER" id="PTHR10334">
    <property type="entry name" value="CYSTEINE-RICH SECRETORY PROTEIN-RELATED"/>
    <property type="match status" value="1"/>
</dbReference>
<dbReference type="OrthoDB" id="337038at2759"/>
<feature type="domain" description="SCP" evidence="1">
    <location>
        <begin position="3"/>
        <end position="155"/>
    </location>
</feature>
<dbReference type="InterPro" id="IPR035940">
    <property type="entry name" value="CAP_sf"/>
</dbReference>
<dbReference type="PRINTS" id="PR00837">
    <property type="entry name" value="V5TPXLIKE"/>
</dbReference>
<feature type="non-terminal residue" evidence="2">
    <location>
        <position position="1"/>
    </location>
</feature>
<dbReference type="AlphaFoldDB" id="A0A6A6XZI3"/>
<gene>
    <name evidence="2 4" type="ORF">BDZ99DRAFT_403528</name>
</gene>
<dbReference type="EMBL" id="MU003731">
    <property type="protein sequence ID" value="KAF2801385.1"/>
    <property type="molecule type" value="Genomic_DNA"/>
</dbReference>